<accession>A0ABQ7SKN3</accession>
<dbReference type="InterPro" id="IPR000548">
    <property type="entry name" value="Myelin_BP"/>
</dbReference>
<gene>
    <name evidence="2" type="ORF">JD844_016524</name>
</gene>
<dbReference type="EMBL" id="JAIPUX010005289">
    <property type="protein sequence ID" value="KAH0617864.1"/>
    <property type="molecule type" value="Genomic_DNA"/>
</dbReference>
<dbReference type="Pfam" id="PF01669">
    <property type="entry name" value="Myelin_MBP"/>
    <property type="match status" value="1"/>
</dbReference>
<protein>
    <recommendedName>
        <fullName evidence="4">Myelin basic protein</fullName>
    </recommendedName>
</protein>
<evidence type="ECO:0008006" key="4">
    <source>
        <dbReference type="Google" id="ProtNLM"/>
    </source>
</evidence>
<organism evidence="2 3">
    <name type="scientific">Phrynosoma platyrhinos</name>
    <name type="common">Desert horned lizard</name>
    <dbReference type="NCBI Taxonomy" id="52577"/>
    <lineage>
        <taxon>Eukaryota</taxon>
        <taxon>Metazoa</taxon>
        <taxon>Chordata</taxon>
        <taxon>Craniata</taxon>
        <taxon>Vertebrata</taxon>
        <taxon>Euteleostomi</taxon>
        <taxon>Lepidosauria</taxon>
        <taxon>Squamata</taxon>
        <taxon>Bifurcata</taxon>
        <taxon>Unidentata</taxon>
        <taxon>Episquamata</taxon>
        <taxon>Toxicofera</taxon>
        <taxon>Iguania</taxon>
        <taxon>Phrynosomatidae</taxon>
        <taxon>Phrynosomatinae</taxon>
        <taxon>Phrynosoma</taxon>
    </lineage>
</organism>
<evidence type="ECO:0000313" key="2">
    <source>
        <dbReference type="EMBL" id="KAH0617864.1"/>
    </source>
</evidence>
<proteinExistence type="predicted"/>
<evidence type="ECO:0000313" key="3">
    <source>
        <dbReference type="Proteomes" id="UP000826234"/>
    </source>
</evidence>
<reference evidence="2 3" key="1">
    <citation type="journal article" date="2022" name="Gigascience">
        <title>A chromosome-level genome assembly and annotation of the desert horned lizard, Phrynosoma platyrhinos, provides insight into chromosomal rearrangements among reptiles.</title>
        <authorList>
            <person name="Koochekian N."/>
            <person name="Ascanio A."/>
            <person name="Farleigh K."/>
            <person name="Card D.C."/>
            <person name="Schield D.R."/>
            <person name="Castoe T.A."/>
            <person name="Jezkova T."/>
        </authorList>
    </citation>
    <scope>NUCLEOTIDE SEQUENCE [LARGE SCALE GENOMIC DNA]</scope>
    <source>
        <strain evidence="2">NK-2021</strain>
    </source>
</reference>
<comment type="caution">
    <text evidence="2">The sequence shown here is derived from an EMBL/GenBank/DDBJ whole genome shotgun (WGS) entry which is preliminary data.</text>
</comment>
<feature type="compositionally biased region" description="Low complexity" evidence="1">
    <location>
        <begin position="70"/>
        <end position="87"/>
    </location>
</feature>
<evidence type="ECO:0000256" key="1">
    <source>
        <dbReference type="SAM" id="MobiDB-lite"/>
    </source>
</evidence>
<sequence>MCRGEDHPSADLAGNAFKCPEKHHSYLHFLFFQGGETHKPGYGSGKFLERQKGHKGYDAQGTLSKIFKLGSSGSRPGSRSGSPVARR</sequence>
<name>A0ABQ7SKN3_PHRPL</name>
<keyword evidence="3" id="KW-1185">Reference proteome</keyword>
<feature type="region of interest" description="Disordered" evidence="1">
    <location>
        <begin position="67"/>
        <end position="87"/>
    </location>
</feature>
<dbReference type="Proteomes" id="UP000826234">
    <property type="component" value="Unassembled WGS sequence"/>
</dbReference>